<dbReference type="GO" id="GO:0016787">
    <property type="term" value="F:hydrolase activity"/>
    <property type="evidence" value="ECO:0007669"/>
    <property type="project" value="UniProtKB-KW"/>
</dbReference>
<dbReference type="KEGG" id="mela:C6568_00440"/>
<keyword evidence="2" id="KW-0378">Hydrolase</keyword>
<dbReference type="Proteomes" id="UP000237925">
    <property type="component" value="Chromosome"/>
</dbReference>
<dbReference type="EMBL" id="CP027667">
    <property type="protein sequence ID" value="AVO47895.1"/>
    <property type="molecule type" value="Genomic_DNA"/>
</dbReference>
<dbReference type="InterPro" id="IPR001279">
    <property type="entry name" value="Metallo-B-lactamas"/>
</dbReference>
<organism evidence="2 3">
    <name type="scientific">Melaminivora suipulveris</name>
    <dbReference type="NCBI Taxonomy" id="2109913"/>
    <lineage>
        <taxon>Bacteria</taxon>
        <taxon>Pseudomonadati</taxon>
        <taxon>Pseudomonadota</taxon>
        <taxon>Betaproteobacteria</taxon>
        <taxon>Burkholderiales</taxon>
        <taxon>Comamonadaceae</taxon>
        <taxon>Melaminivora</taxon>
    </lineage>
</organism>
<gene>
    <name evidence="2" type="ORF">C6568_00440</name>
</gene>
<dbReference type="RefSeq" id="WP_106682378.1">
    <property type="nucleotide sequence ID" value="NZ_CP027667.1"/>
</dbReference>
<name>A0A2R3Q7X6_9BURK</name>
<dbReference type="Pfam" id="PF00753">
    <property type="entry name" value="Lactamase_B"/>
    <property type="match status" value="1"/>
</dbReference>
<dbReference type="InterPro" id="IPR036866">
    <property type="entry name" value="RibonucZ/Hydroxyglut_hydro"/>
</dbReference>
<evidence type="ECO:0000313" key="2">
    <source>
        <dbReference type="EMBL" id="AVO47895.1"/>
    </source>
</evidence>
<dbReference type="AlphaFoldDB" id="A0A2R3Q7X6"/>
<dbReference type="SUPFAM" id="SSF56281">
    <property type="entry name" value="Metallo-hydrolase/oxidoreductase"/>
    <property type="match status" value="1"/>
</dbReference>
<accession>A0A2R3Q7X6</accession>
<reference evidence="2 3" key="1">
    <citation type="submission" date="2018-03" db="EMBL/GenBank/DDBJ databases">
        <title>Genome sequencing of Melaminivora sp.</title>
        <authorList>
            <person name="Kim S.-J."/>
            <person name="Heo J."/>
            <person name="Ahn J.-H."/>
            <person name="Kwon S.-W."/>
        </authorList>
    </citation>
    <scope>NUCLEOTIDE SEQUENCE [LARGE SCALE GENOMIC DNA]</scope>
    <source>
        <strain evidence="2 3">SC2-9</strain>
    </source>
</reference>
<proteinExistence type="predicted"/>
<dbReference type="SMART" id="SM00849">
    <property type="entry name" value="Lactamase_B"/>
    <property type="match status" value="1"/>
</dbReference>
<sequence length="307" mass="33539">MKIEVYEPLRFGAVEVYLGAKSGKYPDGNQVLVQGADTRVAFDTPLVSRQLADELAQVDLVLLGHVHEDHTVALGSMPHAAVQVHEADLAAAQSWDGLARHYGYSIPVLEQLHALVQRDFDYTPRPDATAYVDGQAWDLGGGVRVRAHHLPGHTAGHCALVEESSGVAFIGDIDLTGFGPYYGDASSDLGAFRRSLRCVRELDARVWVTSHHRGVLTERAAFEDALARFASKIDERSERLLGYLQDGPQTLAQLTARRILYPVGFEYPYVDSAEQRSIAQHLDWLIGQGEVRSTADAAGVASFALAH</sequence>
<dbReference type="InterPro" id="IPR050855">
    <property type="entry name" value="NDM-1-like"/>
</dbReference>
<protein>
    <submittedName>
        <fullName evidence="2">MBL fold metallo-hydrolase</fullName>
    </submittedName>
</protein>
<evidence type="ECO:0000259" key="1">
    <source>
        <dbReference type="SMART" id="SM00849"/>
    </source>
</evidence>
<keyword evidence="3" id="KW-1185">Reference proteome</keyword>
<dbReference type="PANTHER" id="PTHR42951">
    <property type="entry name" value="METALLO-BETA-LACTAMASE DOMAIN-CONTAINING"/>
    <property type="match status" value="1"/>
</dbReference>
<feature type="domain" description="Metallo-beta-lactamase" evidence="1">
    <location>
        <begin position="27"/>
        <end position="211"/>
    </location>
</feature>
<dbReference type="Gene3D" id="3.60.15.10">
    <property type="entry name" value="Ribonuclease Z/Hydroxyacylglutathione hydrolase-like"/>
    <property type="match status" value="1"/>
</dbReference>
<evidence type="ECO:0000313" key="3">
    <source>
        <dbReference type="Proteomes" id="UP000237925"/>
    </source>
</evidence>
<dbReference type="OrthoDB" id="5443440at2"/>